<feature type="domain" description="ABC3 transporter permease C-terminal" evidence="7">
    <location>
        <begin position="180"/>
        <end position="292"/>
    </location>
</feature>
<proteinExistence type="predicted"/>
<evidence type="ECO:0000259" key="7">
    <source>
        <dbReference type="Pfam" id="PF02687"/>
    </source>
</evidence>
<reference evidence="9" key="1">
    <citation type="submission" date="2023-05" db="EMBL/GenBank/DDBJ databases">
        <title>Sedimentitalea sp. nov. JM2-8.</title>
        <authorList>
            <person name="Huang J."/>
        </authorList>
    </citation>
    <scope>NUCLEOTIDE SEQUENCE [LARGE SCALE GENOMIC DNA]</scope>
    <source>
        <strain evidence="9">KHS03</strain>
    </source>
</reference>
<keyword evidence="2" id="KW-1003">Cell membrane</keyword>
<feature type="transmembrane region" description="Helical" evidence="6">
    <location>
        <begin position="269"/>
        <end position="291"/>
    </location>
</feature>
<dbReference type="PANTHER" id="PTHR47755">
    <property type="entry name" value="CELL DIVISION PROTEIN FTSX"/>
    <property type="match status" value="1"/>
</dbReference>
<keyword evidence="8" id="KW-0131">Cell cycle</keyword>
<dbReference type="InterPro" id="IPR003838">
    <property type="entry name" value="ABC3_permease_C"/>
</dbReference>
<evidence type="ECO:0000256" key="2">
    <source>
        <dbReference type="ARBA" id="ARBA00022475"/>
    </source>
</evidence>
<protein>
    <submittedName>
        <fullName evidence="8">Cell division protein FtsX</fullName>
    </submittedName>
</protein>
<feature type="transmembrane region" description="Helical" evidence="6">
    <location>
        <begin position="29"/>
        <end position="51"/>
    </location>
</feature>
<dbReference type="GO" id="GO:0051301">
    <property type="term" value="P:cell division"/>
    <property type="evidence" value="ECO:0007669"/>
    <property type="project" value="UniProtKB-KW"/>
</dbReference>
<evidence type="ECO:0000256" key="1">
    <source>
        <dbReference type="ARBA" id="ARBA00004651"/>
    </source>
</evidence>
<dbReference type="Pfam" id="PF02687">
    <property type="entry name" value="FtsX"/>
    <property type="match status" value="1"/>
</dbReference>
<accession>A0ABU3VI13</accession>
<dbReference type="EMBL" id="JASMWN010000017">
    <property type="protein sequence ID" value="MDU9005828.1"/>
    <property type="molecule type" value="Genomic_DNA"/>
</dbReference>
<evidence type="ECO:0000256" key="3">
    <source>
        <dbReference type="ARBA" id="ARBA00022692"/>
    </source>
</evidence>
<evidence type="ECO:0000256" key="4">
    <source>
        <dbReference type="ARBA" id="ARBA00022989"/>
    </source>
</evidence>
<keyword evidence="4 6" id="KW-1133">Transmembrane helix</keyword>
<organism evidence="8 9">
    <name type="scientific">Sedimentitalea todarodis</name>
    <dbReference type="NCBI Taxonomy" id="1631240"/>
    <lineage>
        <taxon>Bacteria</taxon>
        <taxon>Pseudomonadati</taxon>
        <taxon>Pseudomonadota</taxon>
        <taxon>Alphaproteobacteria</taxon>
        <taxon>Rhodobacterales</taxon>
        <taxon>Paracoccaceae</taxon>
        <taxon>Sedimentitalea</taxon>
    </lineage>
</organism>
<dbReference type="PANTHER" id="PTHR47755:SF1">
    <property type="entry name" value="CELL DIVISION PROTEIN FTSX"/>
    <property type="match status" value="1"/>
</dbReference>
<keyword evidence="5 6" id="KW-0472">Membrane</keyword>
<dbReference type="InterPro" id="IPR004513">
    <property type="entry name" value="FtsX"/>
</dbReference>
<dbReference type="RefSeq" id="WP_316779832.1">
    <property type="nucleotide sequence ID" value="NZ_JASMWN010000017.1"/>
</dbReference>
<evidence type="ECO:0000256" key="5">
    <source>
        <dbReference type="ARBA" id="ARBA00023136"/>
    </source>
</evidence>
<sequence>MSIRTIRRLLAGDAQSDRIVPPSGITAHLILFAAAAMAFLAVFALALALAAGRVADRWSDDLSQSATLRISGPAEQRDAQTEAALTILQETPGIASSRPLSVQEQAMLLAPWLGTDLPLQDLPLPQLIEVIADQTGYDTDALQQRLTDEVPGAVLDDHSRWSAPVVDAVQGLRRLGLISLLLIAGTLAATVTLAARAVLAANAQVIEVLRLVGAQDRFVTRAFVRRLTLRALVGASSGMVLGLLAVLLLPSGGEADGFLTDIGFHGIGWLVPLLVPAMTAAIAFVATWLAARQKLTEFS</sequence>
<feature type="transmembrane region" description="Helical" evidence="6">
    <location>
        <begin position="227"/>
        <end position="249"/>
    </location>
</feature>
<keyword evidence="3 6" id="KW-0812">Transmembrane</keyword>
<evidence type="ECO:0000313" key="9">
    <source>
        <dbReference type="Proteomes" id="UP001255416"/>
    </source>
</evidence>
<name>A0ABU3VI13_9RHOB</name>
<comment type="subcellular location">
    <subcellularLocation>
        <location evidence="1">Cell membrane</location>
        <topology evidence="1">Multi-pass membrane protein</topology>
    </subcellularLocation>
</comment>
<comment type="caution">
    <text evidence="8">The sequence shown here is derived from an EMBL/GenBank/DDBJ whole genome shotgun (WGS) entry which is preliminary data.</text>
</comment>
<keyword evidence="8" id="KW-0132">Cell division</keyword>
<feature type="transmembrane region" description="Helical" evidence="6">
    <location>
        <begin position="177"/>
        <end position="199"/>
    </location>
</feature>
<evidence type="ECO:0000256" key="6">
    <source>
        <dbReference type="SAM" id="Phobius"/>
    </source>
</evidence>
<keyword evidence="9" id="KW-1185">Reference proteome</keyword>
<dbReference type="Proteomes" id="UP001255416">
    <property type="component" value="Unassembled WGS sequence"/>
</dbReference>
<gene>
    <name evidence="8" type="ORF">QO231_18510</name>
</gene>
<evidence type="ECO:0000313" key="8">
    <source>
        <dbReference type="EMBL" id="MDU9005828.1"/>
    </source>
</evidence>